<accession>A0A4R4JDB6</accession>
<dbReference type="AlphaFoldDB" id="A0A4R4JDB6"/>
<dbReference type="Gene3D" id="6.10.290.10">
    <property type="match status" value="1"/>
</dbReference>
<reference evidence="1 2" key="1">
    <citation type="journal article" date="2019" name="Int. J. Syst. Evol. Microbiol.">
        <title>Photorhabdus khanii subsp. guanajuatensis subsp. nov., isolated from Heterorhabditis atacamensis, and Photorhabdus luminescens subsp. mexicana subsp. nov., isolated from Heterorhabditis mexicana entomopathogenic nematodes.</title>
        <authorList>
            <person name="Machado R.A.R."/>
            <person name="Bruno P."/>
            <person name="Arce C.C.M."/>
            <person name="Liechti N."/>
            <person name="Kohler A."/>
            <person name="Bernal J."/>
            <person name="Bruggmann R."/>
            <person name="Turlings T.C.J."/>
        </authorList>
    </citation>
    <scope>NUCLEOTIDE SEQUENCE [LARGE SCALE GENOMIC DNA]</scope>
    <source>
        <strain evidence="1 2">MEX20-17</strain>
    </source>
</reference>
<dbReference type="RefSeq" id="WP_132355309.1">
    <property type="nucleotide sequence ID" value="NZ_CAWOJO010000030.1"/>
</dbReference>
<gene>
    <name evidence="1" type="ORF">C5467_16165</name>
</gene>
<evidence type="ECO:0000313" key="2">
    <source>
        <dbReference type="Proteomes" id="UP000295598"/>
    </source>
</evidence>
<protein>
    <submittedName>
        <fullName evidence="1">Uncharacterized protein</fullName>
    </submittedName>
</protein>
<dbReference type="Proteomes" id="UP000295598">
    <property type="component" value="Unassembled WGS sequence"/>
</dbReference>
<comment type="caution">
    <text evidence="1">The sequence shown here is derived from an EMBL/GenBank/DDBJ whole genome shotgun (WGS) entry which is preliminary data.</text>
</comment>
<sequence length="114" mass="13402">MMETLNKLNYCLNCLSLRKNIRAELNVNSDVIEKYKEYIYDLEQAAMLLNKTIEDNDQVAIQCALTRIRIASLNLSNLYEDIIDDVVLINNQDSWPEIPEDYKIPEHYDYPSKK</sequence>
<name>A0A4R4JDB6_9GAMM</name>
<organism evidence="1 2">
    <name type="scientific">Photorhabdus khanii subsp. guanajuatensis</name>
    <dbReference type="NCBI Taxonomy" id="2100166"/>
    <lineage>
        <taxon>Bacteria</taxon>
        <taxon>Pseudomonadati</taxon>
        <taxon>Pseudomonadota</taxon>
        <taxon>Gammaproteobacteria</taxon>
        <taxon>Enterobacterales</taxon>
        <taxon>Morganellaceae</taxon>
        <taxon>Photorhabdus</taxon>
    </lineage>
</organism>
<proteinExistence type="predicted"/>
<dbReference type="EMBL" id="PUJY01000030">
    <property type="protein sequence ID" value="TDB52077.1"/>
    <property type="molecule type" value="Genomic_DNA"/>
</dbReference>
<evidence type="ECO:0000313" key="1">
    <source>
        <dbReference type="EMBL" id="TDB52077.1"/>
    </source>
</evidence>